<comment type="similarity">
    <text evidence="1">Belongs to the isochorismatase family.</text>
</comment>
<feature type="domain" description="Isochorismatase-like" evidence="3">
    <location>
        <begin position="14"/>
        <end position="196"/>
    </location>
</feature>
<dbReference type="Gene3D" id="3.40.50.850">
    <property type="entry name" value="Isochorismatase-like"/>
    <property type="match status" value="1"/>
</dbReference>
<accession>A0A7S1G2Y8</accession>
<dbReference type="EMBL" id="HBFR01042846">
    <property type="protein sequence ID" value="CAD8904120.1"/>
    <property type="molecule type" value="Transcribed_RNA"/>
</dbReference>
<evidence type="ECO:0000256" key="2">
    <source>
        <dbReference type="ARBA" id="ARBA00022801"/>
    </source>
</evidence>
<dbReference type="AlphaFoldDB" id="A0A7S1G2Y8"/>
<dbReference type="PANTHER" id="PTHR43540">
    <property type="entry name" value="PEROXYUREIDOACRYLATE/UREIDOACRYLATE AMIDOHYDROLASE-RELATED"/>
    <property type="match status" value="1"/>
</dbReference>
<name>A0A7S1G2Y8_9STRA</name>
<dbReference type="InterPro" id="IPR000868">
    <property type="entry name" value="Isochorismatase-like_dom"/>
</dbReference>
<sequence length="590" mass="66469">MDDPILAPSKNRRALIVCDFQEDLLKSIPSRESLESSLKVSLAAARQAGWLVIFSGLRFPSGYAGVDPSHRLYGALARLNARLGDRAVHWFMEGHSGSDIATETRDDDIVVWRRSHVPHELATMAAAPTDGDGRLTSVVVVGAKASGSVQASCQVLVDEGVDVKVVRECVGDDDDARLEATLEHLLPVYAKVISLKDMIVDAVGGMAEFAENMDEESERALVSLYGGRGAGNDVNNGNIVKYCTDCGRRGHGRRFIQLFLKRPGWQNYPTQTWYEHFIKGEFLCPLGKKVVDFCDEPEFSRLSMYIAGREWLDEKDKVVSFAKEYMPVTYVLDSEGHWEGGRKPPTDSEDGAMDWPWFVKEADKNLGGAAIGICQRPSEIKDLTKLGQRYVVQQHVKKPLLTDDGRKAHLKFYSLLVCEEDGVTWALYTYRGALLSISPNRWSPDDLSHDTQITIHRHPEHPSETKGWRQHWTSTYAKCQKSTAEVIRRAVETKGTVKGRLGKKQFEVFSVDWMPDEDGNIWMFEFNLSPAVAQAEFDDVRKRDARRDILMRHDETMLQEALDIVKPWEKGGEGGQWEKVREFSGVDYLK</sequence>
<dbReference type="Pfam" id="PF00857">
    <property type="entry name" value="Isochorismatase"/>
    <property type="match status" value="1"/>
</dbReference>
<organism evidence="4">
    <name type="scientific">Corethron hystrix</name>
    <dbReference type="NCBI Taxonomy" id="216773"/>
    <lineage>
        <taxon>Eukaryota</taxon>
        <taxon>Sar</taxon>
        <taxon>Stramenopiles</taxon>
        <taxon>Ochrophyta</taxon>
        <taxon>Bacillariophyta</taxon>
        <taxon>Coscinodiscophyceae</taxon>
        <taxon>Corethrophycidae</taxon>
        <taxon>Corethrales</taxon>
        <taxon>Corethraceae</taxon>
        <taxon>Corethron</taxon>
    </lineage>
</organism>
<proteinExistence type="inferred from homology"/>
<evidence type="ECO:0000256" key="1">
    <source>
        <dbReference type="ARBA" id="ARBA00006336"/>
    </source>
</evidence>
<protein>
    <recommendedName>
        <fullName evidence="3">Isochorismatase-like domain-containing protein</fullName>
    </recommendedName>
</protein>
<reference evidence="4" key="1">
    <citation type="submission" date="2021-01" db="EMBL/GenBank/DDBJ databases">
        <authorList>
            <person name="Corre E."/>
            <person name="Pelletier E."/>
            <person name="Niang G."/>
            <person name="Scheremetjew M."/>
            <person name="Finn R."/>
            <person name="Kale V."/>
            <person name="Holt S."/>
            <person name="Cochrane G."/>
            <person name="Meng A."/>
            <person name="Brown T."/>
            <person name="Cohen L."/>
        </authorList>
    </citation>
    <scope>NUCLEOTIDE SEQUENCE</scope>
    <source>
        <strain evidence="4">308</strain>
    </source>
</reference>
<dbReference type="InterPro" id="IPR050272">
    <property type="entry name" value="Isochorismatase-like_hydrls"/>
</dbReference>
<dbReference type="SUPFAM" id="SSF52499">
    <property type="entry name" value="Isochorismatase-like hydrolases"/>
    <property type="match status" value="1"/>
</dbReference>
<keyword evidence="2" id="KW-0378">Hydrolase</keyword>
<evidence type="ECO:0000259" key="3">
    <source>
        <dbReference type="Pfam" id="PF00857"/>
    </source>
</evidence>
<dbReference type="PANTHER" id="PTHR43540:SF1">
    <property type="entry name" value="ISOCHORISMATASE HYDROLASE"/>
    <property type="match status" value="1"/>
</dbReference>
<gene>
    <name evidence="4" type="ORF">CHYS00102_LOCUS31340</name>
</gene>
<dbReference type="SUPFAM" id="SSF56059">
    <property type="entry name" value="Glutathione synthetase ATP-binding domain-like"/>
    <property type="match status" value="1"/>
</dbReference>
<dbReference type="Gene3D" id="3.30.470.20">
    <property type="entry name" value="ATP-grasp fold, B domain"/>
    <property type="match status" value="1"/>
</dbReference>
<dbReference type="GO" id="GO:0016787">
    <property type="term" value="F:hydrolase activity"/>
    <property type="evidence" value="ECO:0007669"/>
    <property type="project" value="UniProtKB-KW"/>
</dbReference>
<evidence type="ECO:0000313" key="4">
    <source>
        <dbReference type="EMBL" id="CAD8904120.1"/>
    </source>
</evidence>
<dbReference type="InterPro" id="IPR036380">
    <property type="entry name" value="Isochorismatase-like_sf"/>
</dbReference>
<dbReference type="InterPro" id="IPR004344">
    <property type="entry name" value="TTL/TTLL_fam"/>
</dbReference>
<dbReference type="Pfam" id="PF03133">
    <property type="entry name" value="TTL"/>
    <property type="match status" value="1"/>
</dbReference>